<dbReference type="InterPro" id="IPR018796">
    <property type="entry name" value="COA8"/>
</dbReference>
<sequence>MELSRESYRAMIYYEFNVGLTEHQCMERLQKAFGNATPSPGKCVSLSDVRVAITMIIKRIASTRPPEAVFIEKALEVPVIVINEQDDVDLIGAPDPVSNLRPILRKIHLHETPLQQKLREMQDATQRQLAADDFIFFKLPKKVRLELDLIFDVLLLDSIRNAGKISLREK</sequence>
<evidence type="ECO:0000313" key="1">
    <source>
        <dbReference type="EMBL" id="CAH2011959.1"/>
    </source>
</evidence>
<proteinExistence type="predicted"/>
<gene>
    <name evidence="1" type="ORF">ACAOBT_LOCUS32520</name>
</gene>
<dbReference type="GO" id="GO:0097193">
    <property type="term" value="P:intrinsic apoptotic signaling pathway"/>
    <property type="evidence" value="ECO:0007669"/>
    <property type="project" value="InterPro"/>
</dbReference>
<dbReference type="Pfam" id="PF10231">
    <property type="entry name" value="COA8"/>
    <property type="match status" value="1"/>
</dbReference>
<comment type="caution">
    <text evidence="1">The sequence shown here is derived from an EMBL/GenBank/DDBJ whole genome shotgun (WGS) entry which is preliminary data.</text>
</comment>
<protein>
    <submittedName>
        <fullName evidence="1">Uncharacterized protein</fullName>
    </submittedName>
</protein>
<dbReference type="EMBL" id="CAKOFQ010008129">
    <property type="protein sequence ID" value="CAH2011959.1"/>
    <property type="molecule type" value="Genomic_DNA"/>
</dbReference>
<organism evidence="1 2">
    <name type="scientific">Acanthoscelides obtectus</name>
    <name type="common">Bean weevil</name>
    <name type="synonym">Bruchus obtectus</name>
    <dbReference type="NCBI Taxonomy" id="200917"/>
    <lineage>
        <taxon>Eukaryota</taxon>
        <taxon>Metazoa</taxon>
        <taxon>Ecdysozoa</taxon>
        <taxon>Arthropoda</taxon>
        <taxon>Hexapoda</taxon>
        <taxon>Insecta</taxon>
        <taxon>Pterygota</taxon>
        <taxon>Neoptera</taxon>
        <taxon>Endopterygota</taxon>
        <taxon>Coleoptera</taxon>
        <taxon>Polyphaga</taxon>
        <taxon>Cucujiformia</taxon>
        <taxon>Chrysomeloidea</taxon>
        <taxon>Chrysomelidae</taxon>
        <taxon>Bruchinae</taxon>
        <taxon>Bruchini</taxon>
        <taxon>Acanthoscelides</taxon>
    </lineage>
</organism>
<keyword evidence="2" id="KW-1185">Reference proteome</keyword>
<evidence type="ECO:0000313" key="2">
    <source>
        <dbReference type="Proteomes" id="UP001152888"/>
    </source>
</evidence>
<name>A0A9P0MFX4_ACAOB</name>
<dbReference type="OrthoDB" id="6246201at2759"/>
<dbReference type="Proteomes" id="UP001152888">
    <property type="component" value="Unassembled WGS sequence"/>
</dbReference>
<accession>A0A9P0MFX4</accession>
<reference evidence="1" key="1">
    <citation type="submission" date="2022-03" db="EMBL/GenBank/DDBJ databases">
        <authorList>
            <person name="Sayadi A."/>
        </authorList>
    </citation>
    <scope>NUCLEOTIDE SEQUENCE</scope>
</reference>
<dbReference type="AlphaFoldDB" id="A0A9P0MFX4"/>